<reference evidence="3" key="1">
    <citation type="journal article" date="2022" name="Cell">
        <title>Design, construction, and in vivo augmentation of a complex gut microbiome.</title>
        <authorList>
            <person name="Cheng A.G."/>
            <person name="Ho P.Y."/>
            <person name="Aranda-Diaz A."/>
            <person name="Jain S."/>
            <person name="Yu F.B."/>
            <person name="Meng X."/>
            <person name="Wang M."/>
            <person name="Iakiviak M."/>
            <person name="Nagashima K."/>
            <person name="Zhao A."/>
            <person name="Murugkar P."/>
            <person name="Patil A."/>
            <person name="Atabakhsh K."/>
            <person name="Weakley A."/>
            <person name="Yan J."/>
            <person name="Brumbaugh A.R."/>
            <person name="Higginbottom S."/>
            <person name="Dimas A."/>
            <person name="Shiver A.L."/>
            <person name="Deutschbauer A."/>
            <person name="Neff N."/>
            <person name="Sonnenburg J.L."/>
            <person name="Huang K.C."/>
            <person name="Fischbach M.A."/>
        </authorList>
    </citation>
    <scope>NUCLEOTIDE SEQUENCE</scope>
    <source>
        <strain evidence="3">DSM 19829</strain>
    </source>
</reference>
<feature type="transmembrane region" description="Helical" evidence="1">
    <location>
        <begin position="154"/>
        <end position="175"/>
    </location>
</feature>
<keyword evidence="1" id="KW-0472">Membrane</keyword>
<name>A0ABY5VDH6_9FIRM</name>
<proteinExistence type="predicted"/>
<keyword evidence="3" id="KW-0808">Transferase</keyword>
<dbReference type="EMBL" id="CP102290">
    <property type="protein sequence ID" value="UWP58367.1"/>
    <property type="molecule type" value="Genomic_DNA"/>
</dbReference>
<evidence type="ECO:0000256" key="1">
    <source>
        <dbReference type="SAM" id="Phobius"/>
    </source>
</evidence>
<organism evidence="3 4">
    <name type="scientific">Ruminococcus gauvreauii</name>
    <dbReference type="NCBI Taxonomy" id="438033"/>
    <lineage>
        <taxon>Bacteria</taxon>
        <taxon>Bacillati</taxon>
        <taxon>Bacillota</taxon>
        <taxon>Clostridia</taxon>
        <taxon>Eubacteriales</taxon>
        <taxon>Oscillospiraceae</taxon>
        <taxon>Ruminococcus</taxon>
    </lineage>
</organism>
<dbReference type="Proteomes" id="UP001060164">
    <property type="component" value="Chromosome"/>
</dbReference>
<feature type="transmembrane region" description="Helical" evidence="1">
    <location>
        <begin position="101"/>
        <end position="121"/>
    </location>
</feature>
<sequence length="336" mass="39146">MAAGEKQRDFLFDNYKAMLIVLVVVGHFIELAPDENVILRMLKWAIFSFHMPAFVFISGYFSKRETSVWELIRKLAVPYLVFEVLYYLLYVLVIHKETELYLFYPKFSLWYLMALFVWKLITPWVRKVPGHLVVALALGLWVGCSGIDDNFLTIPRMLVFYPFFLLGVHFERRWVTKLRIHISEKTAYMMFVFVGMLLAVMAVGYGLSAKVFYGRYDYNYLQEDTAEGILIRLICYGISFTVTMLFLIVLPETKSRFSGVGSRTMPIYLFHGLFYSCMKAWSDQLLAMNWLVETVLLVGLSLAVVVLLSAPVFTQFMDWLTHVPIRQKRGRIKEKA</sequence>
<feature type="transmembrane region" description="Helical" evidence="1">
    <location>
        <begin position="41"/>
        <end position="63"/>
    </location>
</feature>
<keyword evidence="1" id="KW-1133">Transmembrane helix</keyword>
<feature type="transmembrane region" description="Helical" evidence="1">
    <location>
        <begin position="187"/>
        <end position="209"/>
    </location>
</feature>
<dbReference type="RefSeq" id="WP_028528161.1">
    <property type="nucleotide sequence ID" value="NZ_CABLBR010000008.1"/>
</dbReference>
<dbReference type="InterPro" id="IPR002656">
    <property type="entry name" value="Acyl_transf_3_dom"/>
</dbReference>
<gene>
    <name evidence="3" type="ORF">NQ502_13365</name>
</gene>
<feature type="transmembrane region" description="Helical" evidence="1">
    <location>
        <begin position="12"/>
        <end position="29"/>
    </location>
</feature>
<evidence type="ECO:0000313" key="4">
    <source>
        <dbReference type="Proteomes" id="UP001060164"/>
    </source>
</evidence>
<dbReference type="InterPro" id="IPR052734">
    <property type="entry name" value="Nod_factor_acetyltransferase"/>
</dbReference>
<dbReference type="GO" id="GO:0016746">
    <property type="term" value="F:acyltransferase activity"/>
    <property type="evidence" value="ECO:0007669"/>
    <property type="project" value="UniProtKB-KW"/>
</dbReference>
<feature type="transmembrane region" description="Helical" evidence="1">
    <location>
        <begin position="229"/>
        <end position="250"/>
    </location>
</feature>
<keyword evidence="3" id="KW-0012">Acyltransferase</keyword>
<dbReference type="PANTHER" id="PTHR37312:SF1">
    <property type="entry name" value="MEMBRANE-BOUND ACYLTRANSFERASE YKRP-RELATED"/>
    <property type="match status" value="1"/>
</dbReference>
<dbReference type="Pfam" id="PF01757">
    <property type="entry name" value="Acyl_transf_3"/>
    <property type="match status" value="1"/>
</dbReference>
<dbReference type="PANTHER" id="PTHR37312">
    <property type="entry name" value="MEMBRANE-BOUND ACYLTRANSFERASE YKRP-RELATED"/>
    <property type="match status" value="1"/>
</dbReference>
<evidence type="ECO:0000313" key="3">
    <source>
        <dbReference type="EMBL" id="UWP58367.1"/>
    </source>
</evidence>
<keyword evidence="1" id="KW-0812">Transmembrane</keyword>
<keyword evidence="4" id="KW-1185">Reference proteome</keyword>
<evidence type="ECO:0000259" key="2">
    <source>
        <dbReference type="Pfam" id="PF01757"/>
    </source>
</evidence>
<feature type="transmembrane region" description="Helical" evidence="1">
    <location>
        <begin position="295"/>
        <end position="321"/>
    </location>
</feature>
<feature type="transmembrane region" description="Helical" evidence="1">
    <location>
        <begin position="128"/>
        <end position="148"/>
    </location>
</feature>
<feature type="transmembrane region" description="Helical" evidence="1">
    <location>
        <begin position="257"/>
        <end position="275"/>
    </location>
</feature>
<protein>
    <submittedName>
        <fullName evidence="3">Acyltransferase family protein</fullName>
    </submittedName>
</protein>
<accession>A0ABY5VDH6</accession>
<feature type="domain" description="Acyltransferase 3" evidence="2">
    <location>
        <begin position="13"/>
        <end position="309"/>
    </location>
</feature>
<feature type="transmembrane region" description="Helical" evidence="1">
    <location>
        <begin position="75"/>
        <end position="95"/>
    </location>
</feature>